<dbReference type="OrthoDB" id="226102at2"/>
<dbReference type="SMART" id="SM00642">
    <property type="entry name" value="Aamy"/>
    <property type="match status" value="1"/>
</dbReference>
<accession>A0A518C5W4</accession>
<comment type="similarity">
    <text evidence="1">Belongs to the glycosyl hydrolase 13 family.</text>
</comment>
<dbReference type="InterPro" id="IPR014756">
    <property type="entry name" value="Ig_E-set"/>
</dbReference>
<evidence type="ECO:0000259" key="3">
    <source>
        <dbReference type="SMART" id="SM00642"/>
    </source>
</evidence>
<dbReference type="Pfam" id="PF00128">
    <property type="entry name" value="Alpha-amylase"/>
    <property type="match status" value="1"/>
</dbReference>
<keyword evidence="4" id="KW-0378">Hydrolase</keyword>
<reference evidence="5" key="1">
    <citation type="submission" date="2019-02" db="EMBL/GenBank/DDBJ databases">
        <title>Deep-cultivation of Planctomycetes and their phenomic and genomic characterization uncovers novel biology.</title>
        <authorList>
            <person name="Wiegand S."/>
            <person name="Jogler M."/>
            <person name="Boedeker C."/>
            <person name="Pinto D."/>
            <person name="Vollmers J."/>
            <person name="Rivas-Marin E."/>
            <person name="Kohn T."/>
            <person name="Peeters S.H."/>
            <person name="Heuer A."/>
            <person name="Rast P."/>
            <person name="Oberbeckmann S."/>
            <person name="Bunk B."/>
            <person name="Jeske O."/>
            <person name="Meyerdierks A."/>
            <person name="Storesund J.E."/>
            <person name="Kallscheuer N."/>
            <person name="Luecker S."/>
            <person name="Lage O.M."/>
            <person name="Pohl T."/>
            <person name="Merkel B.J."/>
            <person name="Hornburger P."/>
            <person name="Mueller R.-W."/>
            <person name="Bruemmer F."/>
            <person name="Labrenz M."/>
            <person name="Spormann A.M."/>
            <person name="Op den Camp H."/>
            <person name="Overmann J."/>
            <person name="Amann R."/>
            <person name="Jetten M.S.M."/>
            <person name="Mascher T."/>
            <person name="Medema M.H."/>
            <person name="Devos D.P."/>
            <person name="Kaster A.-K."/>
            <person name="Ovreas L."/>
            <person name="Rohde M."/>
            <person name="Galperin M.Y."/>
            <person name="Jogler C."/>
        </authorList>
    </citation>
    <scope>NUCLEOTIDE SEQUENCE [LARGE SCALE GENOMIC DNA]</scope>
    <source>
        <strain evidence="5">Pan97</strain>
    </source>
</reference>
<dbReference type="Proteomes" id="UP000318626">
    <property type="component" value="Chromosome"/>
</dbReference>
<dbReference type="SUPFAM" id="SSF51011">
    <property type="entry name" value="Glycosyl hydrolase domain"/>
    <property type="match status" value="1"/>
</dbReference>
<dbReference type="GO" id="GO:0005975">
    <property type="term" value="P:carbohydrate metabolic process"/>
    <property type="evidence" value="ECO:0007669"/>
    <property type="project" value="InterPro"/>
</dbReference>
<dbReference type="SUPFAM" id="SSF51445">
    <property type="entry name" value="(Trans)glycosidases"/>
    <property type="match status" value="1"/>
</dbReference>
<dbReference type="Gene3D" id="2.60.40.10">
    <property type="entry name" value="Immunoglobulins"/>
    <property type="match status" value="1"/>
</dbReference>
<evidence type="ECO:0000313" key="4">
    <source>
        <dbReference type="EMBL" id="QDU74601.1"/>
    </source>
</evidence>
<dbReference type="RefSeq" id="WP_144971549.1">
    <property type="nucleotide sequence ID" value="NZ_CP036289.1"/>
</dbReference>
<keyword evidence="4" id="KW-0326">Glycosidase</keyword>
<keyword evidence="5" id="KW-1185">Reference proteome</keyword>
<organism evidence="4 5">
    <name type="scientific">Bremerella volcania</name>
    <dbReference type="NCBI Taxonomy" id="2527984"/>
    <lineage>
        <taxon>Bacteria</taxon>
        <taxon>Pseudomonadati</taxon>
        <taxon>Planctomycetota</taxon>
        <taxon>Planctomycetia</taxon>
        <taxon>Pirellulales</taxon>
        <taxon>Pirellulaceae</taxon>
        <taxon>Bremerella</taxon>
    </lineage>
</organism>
<dbReference type="InterPro" id="IPR013783">
    <property type="entry name" value="Ig-like_fold"/>
</dbReference>
<gene>
    <name evidence="4" type="primary">glgX_1</name>
    <name evidence="4" type="ORF">Pan97_16110</name>
</gene>
<dbReference type="PANTHER" id="PTHR43002">
    <property type="entry name" value="GLYCOGEN DEBRANCHING ENZYME"/>
    <property type="match status" value="1"/>
</dbReference>
<evidence type="ECO:0000256" key="2">
    <source>
        <dbReference type="ARBA" id="ARBA00022946"/>
    </source>
</evidence>
<dbReference type="AlphaFoldDB" id="A0A518C5W4"/>
<keyword evidence="2" id="KW-0809">Transit peptide</keyword>
<dbReference type="GO" id="GO:0019156">
    <property type="term" value="F:isoamylase activity"/>
    <property type="evidence" value="ECO:0007669"/>
    <property type="project" value="UniProtKB-ARBA"/>
</dbReference>
<dbReference type="Gene3D" id="3.20.20.80">
    <property type="entry name" value="Glycosidases"/>
    <property type="match status" value="1"/>
</dbReference>
<name>A0A518C5W4_9BACT</name>
<dbReference type="CDD" id="cd11326">
    <property type="entry name" value="AmyAc_Glg_debranch"/>
    <property type="match status" value="1"/>
</dbReference>
<dbReference type="InterPro" id="IPR044505">
    <property type="entry name" value="GlgX_Isoamylase_N_E_set"/>
</dbReference>
<dbReference type="InterPro" id="IPR013780">
    <property type="entry name" value="Glyco_hydro_b"/>
</dbReference>
<feature type="domain" description="Glycosyl hydrolase family 13 catalytic" evidence="3">
    <location>
        <begin position="165"/>
        <end position="573"/>
    </location>
</feature>
<dbReference type="EC" id="3.2.1.-" evidence="4"/>
<dbReference type="InterPro" id="IPR004193">
    <property type="entry name" value="Glyco_hydro_13_N"/>
</dbReference>
<dbReference type="InterPro" id="IPR006047">
    <property type="entry name" value="GH13_cat_dom"/>
</dbReference>
<dbReference type="InterPro" id="IPR048650">
    <property type="entry name" value="ISOA1-3-like_C"/>
</dbReference>
<dbReference type="EMBL" id="CP036289">
    <property type="protein sequence ID" value="QDU74601.1"/>
    <property type="molecule type" value="Genomic_DNA"/>
</dbReference>
<dbReference type="CDD" id="cd02856">
    <property type="entry name" value="E_set_GDE_Isoamylase_N"/>
    <property type="match status" value="1"/>
</dbReference>
<dbReference type="SUPFAM" id="SSF81296">
    <property type="entry name" value="E set domains"/>
    <property type="match status" value="1"/>
</dbReference>
<evidence type="ECO:0000256" key="1">
    <source>
        <dbReference type="ARBA" id="ARBA00008061"/>
    </source>
</evidence>
<dbReference type="Pfam" id="PF21156">
    <property type="entry name" value="ISOA1-3_C"/>
    <property type="match status" value="1"/>
</dbReference>
<dbReference type="Gene3D" id="2.60.40.1180">
    <property type="entry name" value="Golgi alpha-mannosidase II"/>
    <property type="match status" value="1"/>
</dbReference>
<evidence type="ECO:0000313" key="5">
    <source>
        <dbReference type="Proteomes" id="UP000318626"/>
    </source>
</evidence>
<dbReference type="KEGG" id="bvo:Pan97_16110"/>
<proteinExistence type="inferred from homology"/>
<dbReference type="InterPro" id="IPR017853">
    <property type="entry name" value="GH"/>
</dbReference>
<protein>
    <submittedName>
        <fullName evidence="4">Glycogen debranching enzyme</fullName>
        <ecNumber evidence="4">3.2.1.-</ecNumber>
    </submittedName>
</protein>
<sequence length="688" mass="78484">MNWESSEGCPYPLGVSWVECEQAYNFAIYSKHAERVSLLLYKQDDCVQPIYRQALDYLKNKSGSIWHCRVRADDAGDARFYAYQIDGPPPASGFNWHSFDAEKILLDPYARAVFFPPHFDRQAAIEPGSNAGRAPLGLLPQSTPTIAEARSSEQPHHQSDLVIYEMHVGGFTRHASSSVAEAERGTFRGVIEKIPYLRELGVTAVELMPVQQFDPQDGNYWGYMPLNLFSPQDGYSSRSAPCCQLDEFREMVEALHAAGIEVILDVVYNHTCEGDERGPTYSFKGIDNTTYYMVSGDPNKPYCNFSGTGNSMHTANRAVRRMVLESLRYWAHELQVDGFRFDLASAFARNSDGSINTTDPPIFGQIAADDDLAHVRLIAEPWDAGGAYQLGRNFPGTKWMQWNGAYRDALQQVVRGDSSMVPELMTRIYGSSDLFPDDLSHAYHPYQSVNYVSSHDGFTLYDLVSFNYKNNWANGHENADGYNDFSWNCGWEGDDQVPADVMRLRKQQVKNFFCLLMLSAGTPMFRMGDEFLQTQRGNNNPYNQDNETTWLNWRRLDLHQDIFRFFKRMIRFRRSHPSIARSRFWRDDIHWFGPSRHVDMTAESRTLAYCLHGSSQRDDDLYVMVNASSEVVRFGLHEGRPDQWQCVIDTSHESPDDIRETPGGALEDHFYDVAARTVAVLVRDHNNS</sequence>
<dbReference type="Pfam" id="PF02922">
    <property type="entry name" value="CBM_48"/>
    <property type="match status" value="1"/>
</dbReference>